<gene>
    <name evidence="1" type="ORF">FCM35_KLT06398</name>
</gene>
<dbReference type="AlphaFoldDB" id="A0A833V7P3"/>
<dbReference type="EMBL" id="SWLB01000016">
    <property type="protein sequence ID" value="KAF3327792.1"/>
    <property type="molecule type" value="Genomic_DNA"/>
</dbReference>
<keyword evidence="2" id="KW-1185">Reference proteome</keyword>
<dbReference type="Proteomes" id="UP000623129">
    <property type="component" value="Unassembled WGS sequence"/>
</dbReference>
<evidence type="ECO:0000313" key="1">
    <source>
        <dbReference type="EMBL" id="KAF3327792.1"/>
    </source>
</evidence>
<name>A0A833V7P3_9POAL</name>
<dbReference type="OrthoDB" id="1868670at2759"/>
<protein>
    <submittedName>
        <fullName evidence="1">Uncharacterized protein</fullName>
    </submittedName>
</protein>
<accession>A0A833V7P3</accession>
<organism evidence="1 2">
    <name type="scientific">Carex littledalei</name>
    <dbReference type="NCBI Taxonomy" id="544730"/>
    <lineage>
        <taxon>Eukaryota</taxon>
        <taxon>Viridiplantae</taxon>
        <taxon>Streptophyta</taxon>
        <taxon>Embryophyta</taxon>
        <taxon>Tracheophyta</taxon>
        <taxon>Spermatophyta</taxon>
        <taxon>Magnoliopsida</taxon>
        <taxon>Liliopsida</taxon>
        <taxon>Poales</taxon>
        <taxon>Cyperaceae</taxon>
        <taxon>Cyperoideae</taxon>
        <taxon>Cariceae</taxon>
        <taxon>Carex</taxon>
        <taxon>Carex subgen. Euthyceras</taxon>
    </lineage>
</organism>
<sequence>MPSLDFLSLTNHLYIFFGNTNLPLVHGDGDGQIPPPLIRKAVVTLGGLRQRHIAAVAQFLNFISCVEHLTLDLKEHRWEEYPFPLLMEPGKKPPTFPNLKHLDMSLCFHQFNFEAVVTMLHHSTALESLKLRHKTCDISEDLGSEWVDNDQSKKRNGWRSKLPRNRDGENRKEFKKLLNKKCRPKRQLVCVLNFSNTVLAI</sequence>
<comment type="caution">
    <text evidence="1">The sequence shown here is derived from an EMBL/GenBank/DDBJ whole genome shotgun (WGS) entry which is preliminary data.</text>
</comment>
<reference evidence="1" key="1">
    <citation type="submission" date="2020-01" db="EMBL/GenBank/DDBJ databases">
        <title>Genome sequence of Kobresia littledalei, the first chromosome-level genome in the family Cyperaceae.</title>
        <authorList>
            <person name="Qu G."/>
        </authorList>
    </citation>
    <scope>NUCLEOTIDE SEQUENCE</scope>
    <source>
        <strain evidence="1">C.B.Clarke</strain>
        <tissue evidence="1">Leaf</tissue>
    </source>
</reference>
<evidence type="ECO:0000313" key="2">
    <source>
        <dbReference type="Proteomes" id="UP000623129"/>
    </source>
</evidence>
<proteinExistence type="predicted"/>